<evidence type="ECO:0000256" key="5">
    <source>
        <dbReference type="ARBA" id="ARBA00022679"/>
    </source>
</evidence>
<dbReference type="InterPro" id="IPR004715">
    <property type="entry name" value="PTS_IIA_fruc"/>
</dbReference>
<evidence type="ECO:0000259" key="7">
    <source>
        <dbReference type="PROSITE" id="PS51094"/>
    </source>
</evidence>
<dbReference type="NCBIfam" id="TIGR00848">
    <property type="entry name" value="fruA"/>
    <property type="match status" value="1"/>
</dbReference>
<dbReference type="SUPFAM" id="SSF55804">
    <property type="entry name" value="Phoshotransferase/anion transport protein"/>
    <property type="match status" value="1"/>
</dbReference>
<evidence type="ECO:0000256" key="4">
    <source>
        <dbReference type="ARBA" id="ARBA00022597"/>
    </source>
</evidence>
<keyword evidence="2" id="KW-0813">Transport</keyword>
<gene>
    <name evidence="8" type="ORF">B9J77_04255</name>
</gene>
<dbReference type="Proteomes" id="UP000266287">
    <property type="component" value="Unassembled WGS sequence"/>
</dbReference>
<comment type="subcellular location">
    <subcellularLocation>
        <location evidence="1">Cytoplasm</location>
    </subcellularLocation>
</comment>
<keyword evidence="6" id="KW-0598">Phosphotransferase system</keyword>
<dbReference type="GO" id="GO:0016020">
    <property type="term" value="C:membrane"/>
    <property type="evidence" value="ECO:0007669"/>
    <property type="project" value="InterPro"/>
</dbReference>
<evidence type="ECO:0000256" key="2">
    <source>
        <dbReference type="ARBA" id="ARBA00022448"/>
    </source>
</evidence>
<accession>A0A399FXJ3</accession>
<evidence type="ECO:0000256" key="3">
    <source>
        <dbReference type="ARBA" id="ARBA00022553"/>
    </source>
</evidence>
<dbReference type="AlphaFoldDB" id="A0A399FXJ3"/>
<keyword evidence="5" id="KW-0808">Transferase</keyword>
<evidence type="ECO:0000256" key="1">
    <source>
        <dbReference type="ARBA" id="ARBA00004496"/>
    </source>
</evidence>
<dbReference type="PANTHER" id="PTHR47738:SF2">
    <property type="entry name" value="PTS SYSTEM FRUCTOSE-LIKE EIIA COMPONENT"/>
    <property type="match status" value="1"/>
</dbReference>
<dbReference type="FunFam" id="3.40.930.10:FF:000009">
    <property type="entry name" value="PTS system, fructose specific IIABC component"/>
    <property type="match status" value="1"/>
</dbReference>
<evidence type="ECO:0000256" key="6">
    <source>
        <dbReference type="ARBA" id="ARBA00022683"/>
    </source>
</evidence>
<dbReference type="InterPro" id="IPR002178">
    <property type="entry name" value="PTS_EIIA_type-2_dom"/>
</dbReference>
<evidence type="ECO:0000313" key="8">
    <source>
        <dbReference type="EMBL" id="RIH99862.1"/>
    </source>
</evidence>
<organism evidence="8 9">
    <name type="scientific">candidate division NPL-UPA2 bacterium Unc8</name>
    <dbReference type="NCBI Taxonomy" id="1980939"/>
    <lineage>
        <taxon>Bacteria</taxon>
    </lineage>
</organism>
<dbReference type="PROSITE" id="PS00372">
    <property type="entry name" value="PTS_EIIA_TYPE_2_HIS"/>
    <property type="match status" value="1"/>
</dbReference>
<proteinExistence type="predicted"/>
<dbReference type="GO" id="GO:0009401">
    <property type="term" value="P:phosphoenolpyruvate-dependent sugar phosphotransferase system"/>
    <property type="evidence" value="ECO:0007669"/>
    <property type="project" value="UniProtKB-KW"/>
</dbReference>
<dbReference type="InterPro" id="IPR051541">
    <property type="entry name" value="PTS_SugarTrans_NitroReg"/>
</dbReference>
<name>A0A399FXJ3_UNCN2</name>
<keyword evidence="3" id="KW-0597">Phosphoprotein</keyword>
<protein>
    <submittedName>
        <fullName evidence="8">PTS sugar transporter subunit IIA</fullName>
    </submittedName>
</protein>
<dbReference type="PROSITE" id="PS51094">
    <property type="entry name" value="PTS_EIIA_TYPE_2"/>
    <property type="match status" value="1"/>
</dbReference>
<dbReference type="GO" id="GO:0008982">
    <property type="term" value="F:protein-N(PI)-phosphohistidine-sugar phosphotransferase activity"/>
    <property type="evidence" value="ECO:0007669"/>
    <property type="project" value="InterPro"/>
</dbReference>
<sequence length="155" mass="16958">MKMVDFLKAEAIKVSLEAKNKKGIIEELLELLVQTGKVKDKSNVLNAIFEREKIGSTAIGKGVAIPHAKSNAVTEVTAACGISFEGVDFGHTVDDEPVRLFFLLVAPNDAAGPHLKALARLSRLLHNSGFRESLMKATAKEELFSIISEEDRKRQ</sequence>
<dbReference type="Pfam" id="PF00359">
    <property type="entry name" value="PTS_EIIA_2"/>
    <property type="match status" value="1"/>
</dbReference>
<dbReference type="EMBL" id="NDHY01000010">
    <property type="protein sequence ID" value="RIH99862.1"/>
    <property type="molecule type" value="Genomic_DNA"/>
</dbReference>
<dbReference type="PANTHER" id="PTHR47738">
    <property type="entry name" value="PTS SYSTEM FRUCTOSE-LIKE EIIA COMPONENT-RELATED"/>
    <property type="match status" value="1"/>
</dbReference>
<keyword evidence="4 8" id="KW-0762">Sugar transport</keyword>
<dbReference type="InterPro" id="IPR016152">
    <property type="entry name" value="PTrfase/Anion_transptr"/>
</dbReference>
<feature type="domain" description="PTS EIIA type-2" evidence="7">
    <location>
        <begin position="5"/>
        <end position="150"/>
    </location>
</feature>
<comment type="caution">
    <text evidence="8">The sequence shown here is derived from an EMBL/GenBank/DDBJ whole genome shotgun (WGS) entry which is preliminary data.</text>
</comment>
<reference evidence="8 9" key="1">
    <citation type="submission" date="2018-08" db="EMBL/GenBank/DDBJ databases">
        <title>Draft genome of candidate division NPL-UPA2 bacterium Unc8 that adapted to ultra-basic serpentinizing groundwater.</title>
        <authorList>
            <person name="Ishii S."/>
            <person name="Suzuki S."/>
            <person name="Nealson K.H."/>
        </authorList>
    </citation>
    <scope>NUCLEOTIDE SEQUENCE [LARGE SCALE GENOMIC DNA]</scope>
    <source>
        <strain evidence="8">Unc8</strain>
    </source>
</reference>
<dbReference type="Gene3D" id="3.40.930.10">
    <property type="entry name" value="Mannitol-specific EII, Chain A"/>
    <property type="match status" value="1"/>
</dbReference>
<dbReference type="GO" id="GO:0005737">
    <property type="term" value="C:cytoplasm"/>
    <property type="evidence" value="ECO:0007669"/>
    <property type="project" value="UniProtKB-SubCell"/>
</dbReference>
<dbReference type="CDD" id="cd00211">
    <property type="entry name" value="PTS_IIA_fru"/>
    <property type="match status" value="1"/>
</dbReference>
<evidence type="ECO:0000313" key="9">
    <source>
        <dbReference type="Proteomes" id="UP000266287"/>
    </source>
</evidence>